<evidence type="ECO:0000256" key="1">
    <source>
        <dbReference type="SAM" id="Phobius"/>
    </source>
</evidence>
<dbReference type="Proteomes" id="UP000800041">
    <property type="component" value="Unassembled WGS sequence"/>
</dbReference>
<evidence type="ECO:0000313" key="3">
    <source>
        <dbReference type="Proteomes" id="UP000800041"/>
    </source>
</evidence>
<feature type="transmembrane region" description="Helical" evidence="1">
    <location>
        <begin position="65"/>
        <end position="93"/>
    </location>
</feature>
<evidence type="ECO:0000313" key="2">
    <source>
        <dbReference type="EMBL" id="KAF1981228.1"/>
    </source>
</evidence>
<proteinExistence type="predicted"/>
<name>A0A6G1GKI6_9PEZI</name>
<keyword evidence="1" id="KW-0472">Membrane</keyword>
<sequence length="137" mass="14723">MGVPYSREIEILTEQAGIVTGQFIKYAPLLAEQAGVAREQAVDFIRIFLGRADTVSGYASLGLKIFIAIQLLIVVLLAGILLLAAAIAAMLWTKKRDVLVLDRKALLQLAASIQAGERAEPGEKNTLPGPDARRIKG</sequence>
<accession>A0A6G1GKI6</accession>
<dbReference type="EMBL" id="ML977204">
    <property type="protein sequence ID" value="KAF1981228.1"/>
    <property type="molecule type" value="Genomic_DNA"/>
</dbReference>
<dbReference type="AlphaFoldDB" id="A0A6G1GKI6"/>
<keyword evidence="1" id="KW-0812">Transmembrane</keyword>
<protein>
    <submittedName>
        <fullName evidence="2">Uncharacterized protein</fullName>
    </submittedName>
</protein>
<reference evidence="2" key="1">
    <citation type="journal article" date="2020" name="Stud. Mycol.">
        <title>101 Dothideomycetes genomes: a test case for predicting lifestyles and emergence of pathogens.</title>
        <authorList>
            <person name="Haridas S."/>
            <person name="Albert R."/>
            <person name="Binder M."/>
            <person name="Bloem J."/>
            <person name="Labutti K."/>
            <person name="Salamov A."/>
            <person name="Andreopoulos B."/>
            <person name="Baker S."/>
            <person name="Barry K."/>
            <person name="Bills G."/>
            <person name="Bluhm B."/>
            <person name="Cannon C."/>
            <person name="Castanera R."/>
            <person name="Culley D."/>
            <person name="Daum C."/>
            <person name="Ezra D."/>
            <person name="Gonzalez J."/>
            <person name="Henrissat B."/>
            <person name="Kuo A."/>
            <person name="Liang C."/>
            <person name="Lipzen A."/>
            <person name="Lutzoni F."/>
            <person name="Magnuson J."/>
            <person name="Mondo S."/>
            <person name="Nolan M."/>
            <person name="Ohm R."/>
            <person name="Pangilinan J."/>
            <person name="Park H.-J."/>
            <person name="Ramirez L."/>
            <person name="Alfaro M."/>
            <person name="Sun H."/>
            <person name="Tritt A."/>
            <person name="Yoshinaga Y."/>
            <person name="Zwiers L.-H."/>
            <person name="Turgeon B."/>
            <person name="Goodwin S."/>
            <person name="Spatafora J."/>
            <person name="Crous P."/>
            <person name="Grigoriev I."/>
        </authorList>
    </citation>
    <scope>NUCLEOTIDE SEQUENCE</scope>
    <source>
        <strain evidence="2">CBS 113979</strain>
    </source>
</reference>
<keyword evidence="3" id="KW-1185">Reference proteome</keyword>
<organism evidence="2 3">
    <name type="scientific">Aulographum hederae CBS 113979</name>
    <dbReference type="NCBI Taxonomy" id="1176131"/>
    <lineage>
        <taxon>Eukaryota</taxon>
        <taxon>Fungi</taxon>
        <taxon>Dikarya</taxon>
        <taxon>Ascomycota</taxon>
        <taxon>Pezizomycotina</taxon>
        <taxon>Dothideomycetes</taxon>
        <taxon>Pleosporomycetidae</taxon>
        <taxon>Aulographales</taxon>
        <taxon>Aulographaceae</taxon>
    </lineage>
</organism>
<keyword evidence="1" id="KW-1133">Transmembrane helix</keyword>
<gene>
    <name evidence="2" type="ORF">K402DRAFT_408603</name>
</gene>